<dbReference type="InterPro" id="IPR025309">
    <property type="entry name" value="KTSC_dom"/>
</dbReference>
<evidence type="ECO:0000256" key="1">
    <source>
        <dbReference type="SAM" id="MobiDB-lite"/>
    </source>
</evidence>
<feature type="compositionally biased region" description="Polar residues" evidence="1">
    <location>
        <begin position="311"/>
        <end position="323"/>
    </location>
</feature>
<evidence type="ECO:0000259" key="2">
    <source>
        <dbReference type="Pfam" id="PF13619"/>
    </source>
</evidence>
<feature type="domain" description="KTSC" evidence="2">
    <location>
        <begin position="157"/>
        <end position="191"/>
    </location>
</feature>
<evidence type="ECO:0000313" key="3">
    <source>
        <dbReference type="EMBL" id="CAB4128929.1"/>
    </source>
</evidence>
<proteinExistence type="predicted"/>
<organism evidence="3">
    <name type="scientific">uncultured Caudovirales phage</name>
    <dbReference type="NCBI Taxonomy" id="2100421"/>
    <lineage>
        <taxon>Viruses</taxon>
        <taxon>Duplodnaviria</taxon>
        <taxon>Heunggongvirae</taxon>
        <taxon>Uroviricota</taxon>
        <taxon>Caudoviricetes</taxon>
        <taxon>Peduoviridae</taxon>
        <taxon>Maltschvirus</taxon>
        <taxon>Maltschvirus maltsch</taxon>
    </lineage>
</organism>
<feature type="region of interest" description="Disordered" evidence="1">
    <location>
        <begin position="254"/>
        <end position="273"/>
    </location>
</feature>
<gene>
    <name evidence="3" type="ORF">UFOVP111_109</name>
</gene>
<dbReference type="EMBL" id="LR796226">
    <property type="protein sequence ID" value="CAB4128929.1"/>
    <property type="molecule type" value="Genomic_DNA"/>
</dbReference>
<sequence>MAKNVPSDPKLRAAFNKSAAMSAAKSFGVSPASVGEAYRSGFVSGNTPLYGSSANSVQQTILTYTPEDYYDPITESLNEEGQAKEEALRRAGLGRNDYSDYFYNPFSPEEYEDKDVATPQASAPLLDIPTSTTNYKRPRTVAAGWVATATDVGSTPTGTLTVIFRDGTPYNFYDVPETVWLGFHQSISKGRSYLNLPNSRNGSIGTLLAYSHGPADVSALSADMLKAVYAAARMQQIYNRDKSGKTYYQYEQRRRATTSSGNPKVGGKSSKAKVLATYSETGSKEVKVRVPHRIKTVGSPQGSTAARRGGTNPNKTAGKNPHQ</sequence>
<dbReference type="Pfam" id="PF13619">
    <property type="entry name" value="KTSC"/>
    <property type="match status" value="1"/>
</dbReference>
<protein>
    <submittedName>
        <fullName evidence="3">KTSC domain containing protein</fullName>
    </submittedName>
</protein>
<accession>A0A6J5LAU1</accession>
<reference evidence="3" key="1">
    <citation type="submission" date="2020-04" db="EMBL/GenBank/DDBJ databases">
        <authorList>
            <person name="Chiriac C."/>
            <person name="Salcher M."/>
            <person name="Ghai R."/>
            <person name="Kavagutti S V."/>
        </authorList>
    </citation>
    <scope>NUCLEOTIDE SEQUENCE</scope>
</reference>
<name>A0A6J5LAU1_9CAUD</name>
<feature type="region of interest" description="Disordered" evidence="1">
    <location>
        <begin position="280"/>
        <end position="323"/>
    </location>
</feature>